<dbReference type="InterPro" id="IPR028923">
    <property type="entry name" value="SAICAR_synt/ADE2_N"/>
</dbReference>
<dbReference type="PROSITE" id="PS01058">
    <property type="entry name" value="SAICAR_SYNTHETASE_2"/>
    <property type="match status" value="1"/>
</dbReference>
<dbReference type="Pfam" id="PF01259">
    <property type="entry name" value="SAICAR_synt"/>
    <property type="match status" value="1"/>
</dbReference>
<keyword evidence="3" id="KW-0436">Ligase</keyword>
<dbReference type="InterPro" id="IPR018236">
    <property type="entry name" value="SAICAR_synthetase_CS"/>
</dbReference>
<evidence type="ECO:0000256" key="2">
    <source>
        <dbReference type="ARBA" id="ARBA00012217"/>
    </source>
</evidence>
<dbReference type="EC" id="6.3.2.6" evidence="2"/>
<evidence type="ECO:0000259" key="7">
    <source>
        <dbReference type="Pfam" id="PF01259"/>
    </source>
</evidence>
<sequence>MAQCVRSTLNPSRTPQSFIRRVSAKIPAFASVSFLRTLPEFKKYPVMSCQGKAQSQQEQIPPPQLSLDDLVTSNRKGEVLGTIKESLSNCLSDTNLLETVPGLKSRIKGKVCGCVLCLLPLLLSTKTNAETKNDYAGERYIYDAGDYLVLVTTDRLSAFDRNLASIPFKGQVLNETSLWWFNNTQHITPNAIVSSPDRNVVIAKKCSVFPIEFVVRGYVTGSTDTSLWTVYKKGVRNYCGNVLSDGLVKNQKLPANILTPTTKAEDHDVPITPNEIVEGGFMTQAEFDEASMKALSLFEFGQRVAKEHGLILVDTKYEFGRSSDGSILLIDEIHTPDSSRYWLAGSYEERFQKGLEPENVDKEFIRLWFKENCNPYEDEVLPAAPAELVTELAWRYIFLYETITGSRIDILPTQLYQQEPIHDRISRNTSQALSSLRRQL</sequence>
<reference evidence="8 9" key="1">
    <citation type="submission" date="2021-03" db="EMBL/GenBank/DDBJ databases">
        <authorList>
            <person name="King G.J."/>
            <person name="Bancroft I."/>
            <person name="Baten A."/>
            <person name="Bloomfield J."/>
            <person name="Borpatragohain P."/>
            <person name="He Z."/>
            <person name="Irish N."/>
            <person name="Irwin J."/>
            <person name="Liu K."/>
            <person name="Mauleon R.P."/>
            <person name="Moore J."/>
            <person name="Morris R."/>
            <person name="Ostergaard L."/>
            <person name="Wang B."/>
            <person name="Wells R."/>
        </authorList>
    </citation>
    <scope>NUCLEOTIDE SEQUENCE [LARGE SCALE GENOMIC DNA]</scope>
    <source>
        <strain evidence="8">R-o-18</strain>
        <tissue evidence="8">Leaf</tissue>
    </source>
</reference>
<dbReference type="Gene3D" id="3.30.470.20">
    <property type="entry name" value="ATP-grasp fold, B domain"/>
    <property type="match status" value="1"/>
</dbReference>
<evidence type="ECO:0000256" key="6">
    <source>
        <dbReference type="ARBA" id="ARBA00022840"/>
    </source>
</evidence>
<dbReference type="Proteomes" id="UP000823674">
    <property type="component" value="Chromosome A03"/>
</dbReference>
<evidence type="ECO:0000256" key="1">
    <source>
        <dbReference type="ARBA" id="ARBA00004672"/>
    </source>
</evidence>
<keyword evidence="4" id="KW-0547">Nucleotide-binding</keyword>
<dbReference type="PROSITE" id="PS01057">
    <property type="entry name" value="SAICAR_SYNTHETASE_1"/>
    <property type="match status" value="1"/>
</dbReference>
<organism evidence="8 9">
    <name type="scientific">Brassica rapa subsp. trilocularis</name>
    <dbReference type="NCBI Taxonomy" id="1813537"/>
    <lineage>
        <taxon>Eukaryota</taxon>
        <taxon>Viridiplantae</taxon>
        <taxon>Streptophyta</taxon>
        <taxon>Embryophyta</taxon>
        <taxon>Tracheophyta</taxon>
        <taxon>Spermatophyta</taxon>
        <taxon>Magnoliopsida</taxon>
        <taxon>eudicotyledons</taxon>
        <taxon>Gunneridae</taxon>
        <taxon>Pentapetalae</taxon>
        <taxon>rosids</taxon>
        <taxon>malvids</taxon>
        <taxon>Brassicales</taxon>
        <taxon>Brassicaceae</taxon>
        <taxon>Brassiceae</taxon>
        <taxon>Brassica</taxon>
    </lineage>
</organism>
<dbReference type="NCBIfam" id="NF009251">
    <property type="entry name" value="PRK12607.1"/>
    <property type="match status" value="1"/>
</dbReference>
<evidence type="ECO:0000313" key="8">
    <source>
        <dbReference type="EMBL" id="KAG5406010.1"/>
    </source>
</evidence>
<evidence type="ECO:0000256" key="4">
    <source>
        <dbReference type="ARBA" id="ARBA00022741"/>
    </source>
</evidence>
<dbReference type="SUPFAM" id="SSF56104">
    <property type="entry name" value="SAICAR synthase-like"/>
    <property type="match status" value="1"/>
</dbReference>
<name>A0ABQ7N530_BRACM</name>
<dbReference type="PANTHER" id="PTHR43700">
    <property type="entry name" value="PHOSPHORIBOSYLAMINOIMIDAZOLE-SUCCINOCARBOXAMIDE SYNTHASE"/>
    <property type="match status" value="1"/>
</dbReference>
<feature type="domain" description="SAICAR synthetase/ADE2 N-terminal" evidence="7">
    <location>
        <begin position="139"/>
        <end position="380"/>
    </location>
</feature>
<keyword evidence="5" id="KW-0658">Purine biosynthesis</keyword>
<comment type="pathway">
    <text evidence="1">Purine metabolism; IMP biosynthesis via de novo pathway; 5-amino-1-(5-phospho-D-ribosyl)imidazole-4-carboxamide from 5-amino-1-(5-phospho-D-ribosyl)imidazole-4-carboxylate: step 1/2.</text>
</comment>
<protein>
    <recommendedName>
        <fullName evidence="2">phosphoribosylaminoimidazolesuccinocarboxamide synthase</fullName>
        <ecNumber evidence="2">6.3.2.6</ecNumber>
    </recommendedName>
</protein>
<dbReference type="Gene3D" id="3.30.200.20">
    <property type="entry name" value="Phosphorylase Kinase, domain 1"/>
    <property type="match status" value="1"/>
</dbReference>
<accession>A0ABQ7N530</accession>
<keyword evidence="9" id="KW-1185">Reference proteome</keyword>
<proteinExistence type="inferred from homology"/>
<evidence type="ECO:0000313" key="9">
    <source>
        <dbReference type="Proteomes" id="UP000823674"/>
    </source>
</evidence>
<dbReference type="EMBL" id="JADBGQ010000003">
    <property type="protein sequence ID" value="KAG5406010.1"/>
    <property type="molecule type" value="Genomic_DNA"/>
</dbReference>
<keyword evidence="6" id="KW-0067">ATP-binding</keyword>
<evidence type="ECO:0000256" key="5">
    <source>
        <dbReference type="ARBA" id="ARBA00022755"/>
    </source>
</evidence>
<dbReference type="PANTHER" id="PTHR43700:SF3">
    <property type="entry name" value="PHOSPHORIBOSYLAMINOIMIDAZOLESUCCINOCARBOXAMIDE SYNTHASE"/>
    <property type="match status" value="1"/>
</dbReference>
<comment type="caution">
    <text evidence="8">The sequence shown here is derived from an EMBL/GenBank/DDBJ whole genome shotgun (WGS) entry which is preliminary data.</text>
</comment>
<dbReference type="HAMAP" id="MF_00137">
    <property type="entry name" value="SAICAR_synth"/>
    <property type="match status" value="1"/>
</dbReference>
<evidence type="ECO:0000256" key="3">
    <source>
        <dbReference type="ARBA" id="ARBA00022598"/>
    </source>
</evidence>
<gene>
    <name evidence="8" type="primary">A03p044820.1_BraROA</name>
    <name evidence="8" type="ORF">IGI04_012129</name>
</gene>
<dbReference type="CDD" id="cd01414">
    <property type="entry name" value="SAICAR_synt_Sc"/>
    <property type="match status" value="1"/>
</dbReference>